<dbReference type="STRING" id="341036.SAMN05660649_03524"/>
<dbReference type="Proteomes" id="UP000199337">
    <property type="component" value="Unassembled WGS sequence"/>
</dbReference>
<organism evidence="1 2">
    <name type="scientific">Desulfotruncus arcticus DSM 17038</name>
    <dbReference type="NCBI Taxonomy" id="1121424"/>
    <lineage>
        <taxon>Bacteria</taxon>
        <taxon>Bacillati</taxon>
        <taxon>Bacillota</taxon>
        <taxon>Clostridia</taxon>
        <taxon>Eubacteriales</taxon>
        <taxon>Desulfallaceae</taxon>
        <taxon>Desulfotruncus</taxon>
    </lineage>
</organism>
<proteinExistence type="predicted"/>
<reference evidence="2" key="1">
    <citation type="submission" date="2016-10" db="EMBL/GenBank/DDBJ databases">
        <authorList>
            <person name="Varghese N."/>
            <person name="Submissions S."/>
        </authorList>
    </citation>
    <scope>NUCLEOTIDE SEQUENCE [LARGE SCALE GENOMIC DNA]</scope>
    <source>
        <strain evidence="2">DSM 17038</strain>
    </source>
</reference>
<protein>
    <submittedName>
        <fullName evidence="1">Uncharacterized protein</fullName>
    </submittedName>
</protein>
<evidence type="ECO:0000313" key="2">
    <source>
        <dbReference type="Proteomes" id="UP000199337"/>
    </source>
</evidence>
<name>A0A1I2WP52_9FIRM</name>
<dbReference type="RefSeq" id="WP_131820781.1">
    <property type="nucleotide sequence ID" value="NZ_FOOX01000014.1"/>
</dbReference>
<dbReference type="OrthoDB" id="9816335at2"/>
<keyword evidence="2" id="KW-1185">Reference proteome</keyword>
<gene>
    <name evidence="1" type="ORF">SAMN05660649_03524</name>
</gene>
<sequence length="69" mass="8218">MLIKVTNEFTCSICRDGIHIDWPDEMELDIELQKLFTRIDQKKKILDANRPLPPEVVENLREFFLVMDL</sequence>
<evidence type="ECO:0000313" key="1">
    <source>
        <dbReference type="EMBL" id="SFH02146.1"/>
    </source>
</evidence>
<dbReference type="AlphaFoldDB" id="A0A1I2WP52"/>
<dbReference type="EMBL" id="FOOX01000014">
    <property type="protein sequence ID" value="SFH02146.1"/>
    <property type="molecule type" value="Genomic_DNA"/>
</dbReference>
<accession>A0A1I2WP52</accession>